<dbReference type="Pfam" id="PF01547">
    <property type="entry name" value="SBP_bac_1"/>
    <property type="match status" value="1"/>
</dbReference>
<dbReference type="SUPFAM" id="SSF53850">
    <property type="entry name" value="Periplasmic binding protein-like II"/>
    <property type="match status" value="1"/>
</dbReference>
<dbReference type="Gene3D" id="3.40.190.10">
    <property type="entry name" value="Periplasmic binding protein-like II"/>
    <property type="match status" value="2"/>
</dbReference>
<keyword evidence="6" id="KW-1185">Reference proteome</keyword>
<dbReference type="STRING" id="1464123.SAMN05444126_1045"/>
<keyword evidence="3 4" id="KW-0732">Signal</keyword>
<evidence type="ECO:0000313" key="5">
    <source>
        <dbReference type="EMBL" id="SER66864.1"/>
    </source>
</evidence>
<dbReference type="InterPro" id="IPR050490">
    <property type="entry name" value="Bact_solute-bd_prot1"/>
</dbReference>
<dbReference type="PANTHER" id="PTHR43649:SF34">
    <property type="entry name" value="ABC TRANSPORTER PERIPLASMIC-BINDING PROTEIN YCJN-RELATED"/>
    <property type="match status" value="1"/>
</dbReference>
<protein>
    <submittedName>
        <fullName evidence="5">Multiple sugar transport system substrate-binding protein</fullName>
    </submittedName>
</protein>
<evidence type="ECO:0000256" key="1">
    <source>
        <dbReference type="ARBA" id="ARBA00008520"/>
    </source>
</evidence>
<keyword evidence="5" id="KW-0762">Sugar transport</keyword>
<comment type="similarity">
    <text evidence="1">Belongs to the bacterial solute-binding protein 1 family.</text>
</comment>
<dbReference type="Proteomes" id="UP000199318">
    <property type="component" value="Unassembled WGS sequence"/>
</dbReference>
<comment type="caution">
    <text evidence="5">The sequence shown here is derived from an EMBL/GenBank/DDBJ whole genome shotgun (WGS) entry which is preliminary data.</text>
</comment>
<dbReference type="PANTHER" id="PTHR43649">
    <property type="entry name" value="ARABINOSE-BINDING PROTEIN-RELATED"/>
    <property type="match status" value="1"/>
</dbReference>
<dbReference type="AlphaFoldDB" id="A0A1H9R2C4"/>
<organism evidence="5 6">
    <name type="scientific">Salisediminibacterium halotolerans</name>
    <dbReference type="NCBI Taxonomy" id="517425"/>
    <lineage>
        <taxon>Bacteria</taxon>
        <taxon>Bacillati</taxon>
        <taxon>Bacillota</taxon>
        <taxon>Bacilli</taxon>
        <taxon>Bacillales</taxon>
        <taxon>Bacillaceae</taxon>
        <taxon>Salisediminibacterium</taxon>
    </lineage>
</organism>
<gene>
    <name evidence="5" type="ORF">SAMN05444126_1045</name>
</gene>
<dbReference type="InterPro" id="IPR006059">
    <property type="entry name" value="SBP"/>
</dbReference>
<dbReference type="PROSITE" id="PS51257">
    <property type="entry name" value="PROKAR_LIPOPROTEIN"/>
    <property type="match status" value="1"/>
</dbReference>
<proteinExistence type="inferred from homology"/>
<dbReference type="RefSeq" id="WP_093072038.1">
    <property type="nucleotide sequence ID" value="NZ_FOGV01000004.1"/>
</dbReference>
<reference evidence="6" key="1">
    <citation type="submission" date="2016-10" db="EMBL/GenBank/DDBJ databases">
        <authorList>
            <person name="de Groot N.N."/>
        </authorList>
    </citation>
    <scope>NUCLEOTIDE SEQUENCE [LARGE SCALE GENOMIC DNA]</scope>
    <source>
        <strain evidence="6">10nlg</strain>
    </source>
</reference>
<accession>A0A1H9R2C4</accession>
<name>A0A1H9R2C4_9BACI</name>
<keyword evidence="2" id="KW-0813">Transport</keyword>
<dbReference type="OrthoDB" id="9808332at2"/>
<evidence type="ECO:0000313" key="6">
    <source>
        <dbReference type="Proteomes" id="UP000199318"/>
    </source>
</evidence>
<sequence length="435" mass="49056">MSKRALYQKGLILMFIFGLTSACSDDEPARPVSDDNGFGFANENAENAEEPEEEVTLTYARSYDATGATEQLIDEFEESHPNIRIDYTEMPSDTNEARKQYIEVFTDDNKELDVFEADMIWMEEFADERFVLNLDPYIEEHGISMNEFFDGAQDAAEYADIQWAMPQTMDIGLLYYRSDIVDEPAETWEDLLSDAEELAGEEETQYGYLFQAGRYEGLNVNALEIIRGYGGELIDEDGDVTADSEETIKAIEMLIELVNADSTPENILDFDESHTHYAFINGSAVFARNWPYMQSLTEEEYTKTAPLPAESGESSAVLGGMMAMIYANTEYPDEAWTFLEFMTGEEGQKINAEEGGRAPSRETLYEDSDVTEAVPLFADEDFVNTLEEARPRFTGRSYHETSENVQEELHAAVSGEQTAAETSANLQEMLEEIVD</sequence>
<evidence type="ECO:0000256" key="4">
    <source>
        <dbReference type="SAM" id="SignalP"/>
    </source>
</evidence>
<evidence type="ECO:0000256" key="3">
    <source>
        <dbReference type="ARBA" id="ARBA00022729"/>
    </source>
</evidence>
<evidence type="ECO:0000256" key="2">
    <source>
        <dbReference type="ARBA" id="ARBA00022448"/>
    </source>
</evidence>
<feature type="chain" id="PRO_5011721022" evidence="4">
    <location>
        <begin position="25"/>
        <end position="435"/>
    </location>
</feature>
<dbReference type="EMBL" id="FOGV01000004">
    <property type="protein sequence ID" value="SER66864.1"/>
    <property type="molecule type" value="Genomic_DNA"/>
</dbReference>
<feature type="signal peptide" evidence="4">
    <location>
        <begin position="1"/>
        <end position="24"/>
    </location>
</feature>